<dbReference type="Pfam" id="PF01610">
    <property type="entry name" value="DDE_Tnp_ISL3"/>
    <property type="match status" value="1"/>
</dbReference>
<proteinExistence type="predicted"/>
<dbReference type="PANTHER" id="PTHR33498:SF1">
    <property type="entry name" value="TRANSPOSASE FOR INSERTION SEQUENCE ELEMENT IS1557"/>
    <property type="match status" value="1"/>
</dbReference>
<dbReference type="PANTHER" id="PTHR33498">
    <property type="entry name" value="TRANSPOSASE FOR INSERTION SEQUENCE ELEMENT IS1557"/>
    <property type="match status" value="1"/>
</dbReference>
<organism evidence="2 3">
    <name type="scientific">Ligilactobacillus salivarius</name>
    <dbReference type="NCBI Taxonomy" id="1624"/>
    <lineage>
        <taxon>Bacteria</taxon>
        <taxon>Bacillati</taxon>
        <taxon>Bacillota</taxon>
        <taxon>Bacilli</taxon>
        <taxon>Lactobacillales</taxon>
        <taxon>Lactobacillaceae</taxon>
        <taxon>Ligilactobacillus</taxon>
    </lineage>
</organism>
<dbReference type="EMBL" id="NBEB01000143">
    <property type="protein sequence ID" value="OQQ79497.1"/>
    <property type="molecule type" value="Genomic_DNA"/>
</dbReference>
<accession>A0A1V9QF83</accession>
<dbReference type="InterPro" id="IPR047951">
    <property type="entry name" value="Transpos_ISL3"/>
</dbReference>
<dbReference type="AlphaFoldDB" id="A0A1V9QF83"/>
<feature type="non-terminal residue" evidence="2">
    <location>
        <position position="1"/>
    </location>
</feature>
<gene>
    <name evidence="2" type="ORF">B6U60_10360</name>
</gene>
<name>A0A1V9QF83_9LACO</name>
<comment type="caution">
    <text evidence="2">The sequence shown here is derived from an EMBL/GenBank/DDBJ whole genome shotgun (WGS) entry which is preliminary data.</text>
</comment>
<dbReference type="RefSeq" id="WP_143455848.1">
    <property type="nucleotide sequence ID" value="NZ_NBEB01000143.1"/>
</dbReference>
<protein>
    <submittedName>
        <fullName evidence="2">ISL3 family transposase</fullName>
    </submittedName>
</protein>
<feature type="domain" description="Transposase IS204/IS1001/IS1096/IS1165 DDE" evidence="1">
    <location>
        <begin position="6"/>
        <end position="76"/>
    </location>
</feature>
<evidence type="ECO:0000313" key="2">
    <source>
        <dbReference type="EMBL" id="OQQ79497.1"/>
    </source>
</evidence>
<sequence length="76" mass="8928">KNSRQLLNLLTDTSSWNLPPEMRQALKTIKKHKSEIENSFVLPRLTNGPIEGVNNHIKVIKRIAYGYNNFKHFRLR</sequence>
<evidence type="ECO:0000313" key="3">
    <source>
        <dbReference type="Proteomes" id="UP000192638"/>
    </source>
</evidence>
<dbReference type="InterPro" id="IPR002560">
    <property type="entry name" value="Transposase_DDE"/>
</dbReference>
<reference evidence="2 3" key="1">
    <citation type="submission" date="2017-03" db="EMBL/GenBank/DDBJ databases">
        <title>Phylogenomics and comparative genomics of Lactobacillus salivarius, a mammalian gut commensal.</title>
        <authorList>
            <person name="Harris H.M."/>
        </authorList>
    </citation>
    <scope>NUCLEOTIDE SEQUENCE [LARGE SCALE GENOMIC DNA]</scope>
    <source>
        <strain evidence="2 3">LMG 14477</strain>
    </source>
</reference>
<feature type="non-terminal residue" evidence="2">
    <location>
        <position position="76"/>
    </location>
</feature>
<evidence type="ECO:0000259" key="1">
    <source>
        <dbReference type="Pfam" id="PF01610"/>
    </source>
</evidence>
<dbReference type="Proteomes" id="UP000192638">
    <property type="component" value="Unassembled WGS sequence"/>
</dbReference>